<proteinExistence type="inferred from homology"/>
<keyword evidence="6" id="KW-1185">Reference proteome</keyword>
<protein>
    <submittedName>
        <fullName evidence="5">Pectate lyase/Amb allergen</fullName>
    </submittedName>
</protein>
<evidence type="ECO:0000256" key="3">
    <source>
        <dbReference type="SAM" id="SignalP"/>
    </source>
</evidence>
<dbReference type="SUPFAM" id="SSF51126">
    <property type="entry name" value="Pectin lyase-like"/>
    <property type="match status" value="1"/>
</dbReference>
<dbReference type="PATRIC" id="fig|907348.3.peg.1692"/>
<dbReference type="InterPro" id="IPR011050">
    <property type="entry name" value="Pectin_lyase_fold/virulence"/>
</dbReference>
<evidence type="ECO:0000256" key="2">
    <source>
        <dbReference type="RuleBase" id="RU361173"/>
    </source>
</evidence>
<name>H7ELB0_9SPIR</name>
<keyword evidence="3" id="KW-0732">Signal</keyword>
<dbReference type="Gene3D" id="2.160.20.10">
    <property type="entry name" value="Single-stranded right-handed beta-helix, Pectin lyase-like"/>
    <property type="match status" value="1"/>
</dbReference>
<feature type="signal peptide" evidence="3">
    <location>
        <begin position="1"/>
        <end position="21"/>
    </location>
</feature>
<gene>
    <name evidence="5" type="ORF">TresaDRAFT_2031</name>
</gene>
<dbReference type="InterPro" id="IPR012334">
    <property type="entry name" value="Pectin_lyas_fold"/>
</dbReference>
<organism evidence="5 6">
    <name type="scientific">Treponema saccharophilum DSM 2985</name>
    <dbReference type="NCBI Taxonomy" id="907348"/>
    <lineage>
        <taxon>Bacteria</taxon>
        <taxon>Pseudomonadati</taxon>
        <taxon>Spirochaetota</taxon>
        <taxon>Spirochaetia</taxon>
        <taxon>Spirochaetales</taxon>
        <taxon>Treponemataceae</taxon>
        <taxon>Treponema</taxon>
    </lineage>
</organism>
<dbReference type="Pfam" id="PF00544">
    <property type="entry name" value="Pectate_lyase_4"/>
    <property type="match status" value="1"/>
</dbReference>
<dbReference type="EMBL" id="AGRW01000048">
    <property type="protein sequence ID" value="EIC01642.1"/>
    <property type="molecule type" value="Genomic_DNA"/>
</dbReference>
<dbReference type="SMART" id="SM00656">
    <property type="entry name" value="Amb_all"/>
    <property type="match status" value="1"/>
</dbReference>
<sequence>MKRKPIMYAAIALVLSARIFAGTQTDLIPLTVRLGNKVEQTGGFFDLAGATYPSKAQVITISDETHPNPVKKRQAFTRAISGDKSKVILLEGTIDLSDGKISDSDHSYYDAFDKTTHKRLHADIVFDIGSNTTILGTKNARIAFGGLRIKASEKQKAENIIIRNVEFYDAHGSTEYDTSVPEYKNEKASADQLVVEGTFEKGKYTSDYIPRNIWIDHCTFSDGTCRDLSRNFNHDGALDVKAVHNMTISFCEFHNHDKVTLIAPSDKFTNPTDRQITIHHNYYHDATQRMPRTRGCEVHLYNNVYDKIGNPENSGYSLSPGIGAQFIVENNVFGQHAGKMILRCADKSKPGDATFYKLFASGNIPELSEKNAEDFARHSVSEKPFAVPYKYNLEDAKSGERTTLSNAGSILEITVE</sequence>
<comment type="subcellular location">
    <subcellularLocation>
        <location evidence="2">Secreted</location>
    </subcellularLocation>
</comment>
<dbReference type="STRING" id="907348.TresaDRAFT_2031"/>
<dbReference type="PANTHER" id="PTHR31683">
    <property type="entry name" value="PECTATE LYASE 18-RELATED"/>
    <property type="match status" value="1"/>
</dbReference>
<dbReference type="GO" id="GO:0000272">
    <property type="term" value="P:polysaccharide catabolic process"/>
    <property type="evidence" value="ECO:0007669"/>
    <property type="project" value="UniProtKB-KW"/>
</dbReference>
<keyword evidence="2" id="KW-0964">Secreted</keyword>
<comment type="caution">
    <text evidence="5">The sequence shown here is derived from an EMBL/GenBank/DDBJ whole genome shotgun (WGS) entry which is preliminary data.</text>
</comment>
<dbReference type="Proteomes" id="UP000003571">
    <property type="component" value="Unassembled WGS sequence"/>
</dbReference>
<evidence type="ECO:0000256" key="1">
    <source>
        <dbReference type="ARBA" id="ARBA00023239"/>
    </source>
</evidence>
<feature type="chain" id="PRO_5003608796" evidence="3">
    <location>
        <begin position="22"/>
        <end position="416"/>
    </location>
</feature>
<accession>H7ELB0</accession>
<keyword evidence="2" id="KW-0624">Polysaccharide degradation</keyword>
<dbReference type="InterPro" id="IPR045032">
    <property type="entry name" value="PEL"/>
</dbReference>
<comment type="similarity">
    <text evidence="2">Belongs to the polysaccharide lyase 1 family.</text>
</comment>
<evidence type="ECO:0000313" key="5">
    <source>
        <dbReference type="EMBL" id="EIC01642.1"/>
    </source>
</evidence>
<reference evidence="5 6" key="1">
    <citation type="submission" date="2011-09" db="EMBL/GenBank/DDBJ databases">
        <title>The draft genome of Treponema saccharophilum DSM 2985.</title>
        <authorList>
            <consortium name="US DOE Joint Genome Institute (JGI-PGF)"/>
            <person name="Lucas S."/>
            <person name="Copeland A."/>
            <person name="Lapidus A."/>
            <person name="Glavina del Rio T."/>
            <person name="Dalin E."/>
            <person name="Tice H."/>
            <person name="Bruce D."/>
            <person name="Goodwin L."/>
            <person name="Pitluck S."/>
            <person name="Peters L."/>
            <person name="Kyrpides N."/>
            <person name="Mavromatis K."/>
            <person name="Ivanova N."/>
            <person name="Markowitz V."/>
            <person name="Cheng J.-F."/>
            <person name="Hugenholtz P."/>
            <person name="Woyke T."/>
            <person name="Wu D."/>
            <person name="Gronow S."/>
            <person name="Wellnitz S."/>
            <person name="Brambilla E."/>
            <person name="Klenk H.-P."/>
            <person name="Eisen J.A."/>
        </authorList>
    </citation>
    <scope>NUCLEOTIDE SEQUENCE [LARGE SCALE GENOMIC DNA]</scope>
    <source>
        <strain evidence="5 6">DSM 2985</strain>
    </source>
</reference>
<dbReference type="AlphaFoldDB" id="H7ELB0"/>
<dbReference type="RefSeq" id="WP_002704662.1">
    <property type="nucleotide sequence ID" value="NZ_AGRW01000048.1"/>
</dbReference>
<keyword evidence="1 2" id="KW-0456">Lyase</keyword>
<dbReference type="GO" id="GO:0005576">
    <property type="term" value="C:extracellular region"/>
    <property type="evidence" value="ECO:0007669"/>
    <property type="project" value="UniProtKB-SubCell"/>
</dbReference>
<dbReference type="PANTHER" id="PTHR31683:SF18">
    <property type="entry name" value="PECTATE LYASE 21-RELATED"/>
    <property type="match status" value="1"/>
</dbReference>
<dbReference type="GO" id="GO:0030570">
    <property type="term" value="F:pectate lyase activity"/>
    <property type="evidence" value="ECO:0007669"/>
    <property type="project" value="InterPro"/>
</dbReference>
<keyword evidence="2" id="KW-0119">Carbohydrate metabolism</keyword>
<evidence type="ECO:0000313" key="6">
    <source>
        <dbReference type="Proteomes" id="UP000003571"/>
    </source>
</evidence>
<evidence type="ECO:0000259" key="4">
    <source>
        <dbReference type="SMART" id="SM00656"/>
    </source>
</evidence>
<dbReference type="InterPro" id="IPR002022">
    <property type="entry name" value="Pec_lyase"/>
</dbReference>
<feature type="domain" description="Pectate lyase" evidence="4">
    <location>
        <begin position="60"/>
        <end position="339"/>
    </location>
</feature>
<dbReference type="OrthoDB" id="148600at2"/>
<dbReference type="eggNOG" id="COG3866">
    <property type="taxonomic scope" value="Bacteria"/>
</dbReference>